<evidence type="ECO:0000256" key="1">
    <source>
        <dbReference type="ARBA" id="ARBA00022603"/>
    </source>
</evidence>
<feature type="domain" description="SAM-dependent MTase RsmB/NOP-type" evidence="6">
    <location>
        <begin position="124"/>
        <end position="385"/>
    </location>
</feature>
<evidence type="ECO:0000256" key="2">
    <source>
        <dbReference type="ARBA" id="ARBA00022679"/>
    </source>
</evidence>
<dbReference type="InterPro" id="IPR023267">
    <property type="entry name" value="RCMT"/>
</dbReference>
<dbReference type="GO" id="GO:0000470">
    <property type="term" value="P:maturation of LSU-rRNA"/>
    <property type="evidence" value="ECO:0007669"/>
    <property type="project" value="TreeGrafter"/>
</dbReference>
<evidence type="ECO:0000256" key="4">
    <source>
        <dbReference type="ARBA" id="ARBA00022884"/>
    </source>
</evidence>
<dbReference type="InterPro" id="IPR054728">
    <property type="entry name" value="RsmB-like_ferredoxin"/>
</dbReference>
<dbReference type="PROSITE" id="PS51686">
    <property type="entry name" value="SAM_MT_RSMB_NOP"/>
    <property type="match status" value="1"/>
</dbReference>
<dbReference type="Gene3D" id="3.40.50.150">
    <property type="entry name" value="Vaccinia Virus protein VP39"/>
    <property type="match status" value="1"/>
</dbReference>
<dbReference type="Proteomes" id="UP000031512">
    <property type="component" value="Chromosome 1"/>
</dbReference>
<dbReference type="STRING" id="1537102.L0AV04"/>
<dbReference type="PANTHER" id="PTHR22807">
    <property type="entry name" value="NOP2 YEAST -RELATED NOL1/NOP2/FMU SUN DOMAIN-CONTAINING"/>
    <property type="match status" value="1"/>
</dbReference>
<dbReference type="RefSeq" id="XP_004828739.1">
    <property type="nucleotide sequence ID" value="XM_004828682.1"/>
</dbReference>
<sequence length="385" mass="44679">MLGINALRARHLENALIQYEKLNTGRLAVDTFLKFYFRANKVSTSNRSWVSEHMYEIMRWKALIEYTSSKPSTWTSMLNNYLLSDRWRLMSNNKKLPPFIRCSFPEELYVLIEEEYGQNKAIQICNILNEEPVIHLRVNTLKISRDKAYKFLLHKGVDVEKCVDSPCGLLVTDKQKLFSSPEYRRGIVEIQDESSQLVALRVMSKSGEKVLDYCAGSGGKSLVFGPSMENKGRIYLHDINENLLLKAKKRMYKAGIRNYFVMDPNLTDLGKLYGQMDWVVTDVPCTGVGAFRKSPERKWEFKKHHVVEYVNKQRSIVENALKYLKRNGKLVYITCSIFKCENSNQIDYFCKKHDLELVEPPTFQLPQSRGMNGYFIATLRMKGTI</sequence>
<dbReference type="CDD" id="cd02440">
    <property type="entry name" value="AdoMet_MTases"/>
    <property type="match status" value="1"/>
</dbReference>
<dbReference type="Pfam" id="PF22458">
    <property type="entry name" value="RsmF-B_ferredox"/>
    <property type="match status" value="1"/>
</dbReference>
<dbReference type="eggNOG" id="KOG1122">
    <property type="taxonomic scope" value="Eukaryota"/>
</dbReference>
<accession>L0AV04</accession>
<keyword evidence="3 5" id="KW-0949">S-adenosyl-L-methionine</keyword>
<keyword evidence="2 5" id="KW-0808">Transferase</keyword>
<dbReference type="PANTHER" id="PTHR22807:SF54">
    <property type="entry name" value="CHROMOSOME UNDETERMINED SCAFFOLD_82, WHOLE GENOME SHOTGUN SEQUENCE"/>
    <property type="match status" value="1"/>
</dbReference>
<dbReference type="InterPro" id="IPR049560">
    <property type="entry name" value="MeTrfase_RsmB-F_NOP2_cat"/>
</dbReference>
<evidence type="ECO:0000313" key="8">
    <source>
        <dbReference type="Proteomes" id="UP000031512"/>
    </source>
</evidence>
<reference evidence="7 8" key="1">
    <citation type="journal article" date="2012" name="BMC Genomics">
        <title>Comparative genomic analysis and phylogenetic position of Theileria equi.</title>
        <authorList>
            <person name="Kappmeyer L.S."/>
            <person name="Thiagarajan M."/>
            <person name="Herndon D.R."/>
            <person name="Ramsay J.D."/>
            <person name="Caler E."/>
            <person name="Djikeng A."/>
            <person name="Gillespie J.J."/>
            <person name="Lau A.O."/>
            <person name="Roalson E.H."/>
            <person name="Silva J.C."/>
            <person name="Silva M.G."/>
            <person name="Suarez C.E."/>
            <person name="Ueti M.W."/>
            <person name="Nene V.M."/>
            <person name="Mealey R.H."/>
            <person name="Knowles D.P."/>
            <person name="Brayton K.A."/>
        </authorList>
    </citation>
    <scope>NUCLEOTIDE SEQUENCE [LARGE SCALE GENOMIC DNA]</scope>
    <source>
        <strain evidence="7 8">WA</strain>
    </source>
</reference>
<dbReference type="SUPFAM" id="SSF53335">
    <property type="entry name" value="S-adenosyl-L-methionine-dependent methyltransferases"/>
    <property type="match status" value="1"/>
</dbReference>
<organism evidence="7 8">
    <name type="scientific">Theileria equi strain WA</name>
    <dbReference type="NCBI Taxonomy" id="1537102"/>
    <lineage>
        <taxon>Eukaryota</taxon>
        <taxon>Sar</taxon>
        <taxon>Alveolata</taxon>
        <taxon>Apicomplexa</taxon>
        <taxon>Aconoidasida</taxon>
        <taxon>Piroplasmida</taxon>
        <taxon>Theileriidae</taxon>
        <taxon>Theileria</taxon>
    </lineage>
</organism>
<comment type="similarity">
    <text evidence="5">Belongs to the class I-like SAM-binding methyltransferase superfamily. RsmB/NOP family.</text>
</comment>
<dbReference type="GeneID" id="15805898"/>
<evidence type="ECO:0000256" key="3">
    <source>
        <dbReference type="ARBA" id="ARBA00022691"/>
    </source>
</evidence>
<feature type="binding site" evidence="5">
    <location>
        <position position="238"/>
    </location>
    <ligand>
        <name>S-adenosyl-L-methionine</name>
        <dbReference type="ChEBI" id="CHEBI:59789"/>
    </ligand>
</feature>
<dbReference type="InterPro" id="IPR001678">
    <property type="entry name" value="MeTrfase_RsmB-F_NOP2_dom"/>
</dbReference>
<evidence type="ECO:0000256" key="5">
    <source>
        <dbReference type="PROSITE-ProRule" id="PRU01023"/>
    </source>
</evidence>
<dbReference type="Gene3D" id="3.30.70.1170">
    <property type="entry name" value="Sun protein, domain 3"/>
    <property type="match status" value="1"/>
</dbReference>
<dbReference type="GO" id="GO:0003723">
    <property type="term" value="F:RNA binding"/>
    <property type="evidence" value="ECO:0007669"/>
    <property type="project" value="UniProtKB-UniRule"/>
</dbReference>
<dbReference type="Pfam" id="PF01189">
    <property type="entry name" value="Methyltr_RsmB-F"/>
    <property type="match status" value="1"/>
</dbReference>
<feature type="active site" description="Nucleophile" evidence="5">
    <location>
        <position position="335"/>
    </location>
</feature>
<dbReference type="OrthoDB" id="4418812at2759"/>
<dbReference type="AlphaFoldDB" id="L0AV04"/>
<evidence type="ECO:0000259" key="6">
    <source>
        <dbReference type="PROSITE" id="PS51686"/>
    </source>
</evidence>
<dbReference type="KEGG" id="beq:BEWA_019180"/>
<dbReference type="InterPro" id="IPR029063">
    <property type="entry name" value="SAM-dependent_MTases_sf"/>
</dbReference>
<keyword evidence="8" id="KW-1185">Reference proteome</keyword>
<dbReference type="VEuPathDB" id="PiroplasmaDB:BEWA_019180"/>
<keyword evidence="4 5" id="KW-0694">RNA-binding</keyword>
<dbReference type="GO" id="GO:0009383">
    <property type="term" value="F:rRNA (cytosine-C5-)-methyltransferase activity"/>
    <property type="evidence" value="ECO:0007669"/>
    <property type="project" value="TreeGrafter"/>
</dbReference>
<feature type="binding site" evidence="5">
    <location>
        <position position="282"/>
    </location>
    <ligand>
        <name>S-adenosyl-L-methionine</name>
        <dbReference type="ChEBI" id="CHEBI:59789"/>
    </ligand>
</feature>
<gene>
    <name evidence="7" type="ORF">BEWA_019180</name>
</gene>
<dbReference type="PRINTS" id="PR02008">
    <property type="entry name" value="RCMTFAMILY"/>
</dbReference>
<keyword evidence="1 5" id="KW-0489">Methyltransferase</keyword>
<dbReference type="GO" id="GO:0005730">
    <property type="term" value="C:nucleolus"/>
    <property type="evidence" value="ECO:0007669"/>
    <property type="project" value="TreeGrafter"/>
</dbReference>
<protein>
    <recommendedName>
        <fullName evidence="6">SAM-dependent MTase RsmB/NOP-type domain-containing protein</fullName>
    </recommendedName>
</protein>
<comment type="caution">
    <text evidence="5">Lacks conserved residue(s) required for the propagation of feature annotation.</text>
</comment>
<proteinExistence type="inferred from homology"/>
<name>L0AV04_THEEQ</name>
<dbReference type="EMBL" id="CP001669">
    <property type="protein sequence ID" value="AFZ79073.1"/>
    <property type="molecule type" value="Genomic_DNA"/>
</dbReference>
<dbReference type="GO" id="GO:0070475">
    <property type="term" value="P:rRNA base methylation"/>
    <property type="evidence" value="ECO:0007669"/>
    <property type="project" value="TreeGrafter"/>
</dbReference>
<evidence type="ECO:0000313" key="7">
    <source>
        <dbReference type="EMBL" id="AFZ79073.1"/>
    </source>
</evidence>